<keyword evidence="5" id="KW-1185">Reference proteome</keyword>
<proteinExistence type="predicted"/>
<dbReference type="GO" id="GO:0016787">
    <property type="term" value="F:hydrolase activity"/>
    <property type="evidence" value="ECO:0007669"/>
    <property type="project" value="UniProtKB-KW"/>
</dbReference>
<feature type="domain" description="SGNH hydrolase-type esterase" evidence="3">
    <location>
        <begin position="143"/>
        <end position="315"/>
    </location>
</feature>
<dbReference type="RefSeq" id="WP_394832220.1">
    <property type="nucleotide sequence ID" value="NZ_CP089929.1"/>
</dbReference>
<dbReference type="CDD" id="cd00229">
    <property type="entry name" value="SGNH_hydrolase"/>
    <property type="match status" value="1"/>
</dbReference>
<dbReference type="Pfam" id="PF13472">
    <property type="entry name" value="Lipase_GDSL_2"/>
    <property type="match status" value="1"/>
</dbReference>
<dbReference type="SUPFAM" id="SSF52266">
    <property type="entry name" value="SGNH hydrolase"/>
    <property type="match status" value="1"/>
</dbReference>
<dbReference type="InterPro" id="IPR036514">
    <property type="entry name" value="SGNH_hydro_sf"/>
</dbReference>
<evidence type="ECO:0000313" key="4">
    <source>
        <dbReference type="EMBL" id="WXB02592.1"/>
    </source>
</evidence>
<accession>A0ABZ2L1W7</accession>
<gene>
    <name evidence="4" type="ORF">LVJ94_37465</name>
</gene>
<feature type="region of interest" description="Disordered" evidence="1">
    <location>
        <begin position="30"/>
        <end position="105"/>
    </location>
</feature>
<feature type="compositionally biased region" description="Low complexity" evidence="1">
    <location>
        <begin position="30"/>
        <end position="44"/>
    </location>
</feature>
<dbReference type="PANTHER" id="PTHR30383:SF5">
    <property type="entry name" value="SGNH HYDROLASE-TYPE ESTERASE DOMAIN-CONTAINING PROTEIN"/>
    <property type="match status" value="1"/>
</dbReference>
<dbReference type="Gene3D" id="3.40.50.1110">
    <property type="entry name" value="SGNH hydrolase"/>
    <property type="match status" value="1"/>
</dbReference>
<organism evidence="4 5">
    <name type="scientific">Pendulispora rubella</name>
    <dbReference type="NCBI Taxonomy" id="2741070"/>
    <lineage>
        <taxon>Bacteria</taxon>
        <taxon>Pseudomonadati</taxon>
        <taxon>Myxococcota</taxon>
        <taxon>Myxococcia</taxon>
        <taxon>Myxococcales</taxon>
        <taxon>Sorangiineae</taxon>
        <taxon>Pendulisporaceae</taxon>
        <taxon>Pendulispora</taxon>
    </lineage>
</organism>
<keyword evidence="2" id="KW-0732">Signal</keyword>
<protein>
    <submittedName>
        <fullName evidence="4">SGNH/GDSL hydrolase family protein</fullName>
    </submittedName>
</protein>
<feature type="chain" id="PRO_5045899376" evidence="2">
    <location>
        <begin position="29"/>
        <end position="354"/>
    </location>
</feature>
<reference evidence="4" key="1">
    <citation type="submission" date="2021-12" db="EMBL/GenBank/DDBJ databases">
        <title>Discovery of the Pendulisporaceae a myxobacterial family with distinct sporulation behavior and unique specialized metabolism.</title>
        <authorList>
            <person name="Garcia R."/>
            <person name="Popoff A."/>
            <person name="Bader C.D."/>
            <person name="Loehr J."/>
            <person name="Walesch S."/>
            <person name="Walt C."/>
            <person name="Boldt J."/>
            <person name="Bunk B."/>
            <person name="Haeckl F.J.F.P.J."/>
            <person name="Gunesch A.P."/>
            <person name="Birkelbach J."/>
            <person name="Nuebel U."/>
            <person name="Pietschmann T."/>
            <person name="Bach T."/>
            <person name="Mueller R."/>
        </authorList>
    </citation>
    <scope>NUCLEOTIDE SEQUENCE</scope>
    <source>
        <strain evidence="4">MSr11367</strain>
    </source>
</reference>
<dbReference type="EMBL" id="CP089983">
    <property type="protein sequence ID" value="WXB02592.1"/>
    <property type="molecule type" value="Genomic_DNA"/>
</dbReference>
<dbReference type="InterPro" id="IPR051532">
    <property type="entry name" value="Ester_Hydrolysis_Enzymes"/>
</dbReference>
<dbReference type="Proteomes" id="UP001374803">
    <property type="component" value="Chromosome"/>
</dbReference>
<evidence type="ECO:0000259" key="3">
    <source>
        <dbReference type="Pfam" id="PF13472"/>
    </source>
</evidence>
<feature type="compositionally biased region" description="Polar residues" evidence="1">
    <location>
        <begin position="47"/>
        <end position="64"/>
    </location>
</feature>
<dbReference type="InterPro" id="IPR013830">
    <property type="entry name" value="SGNH_hydro"/>
</dbReference>
<sequence>MRRIRTGSTWSPRSAAVFIALFVGGAFAACSSSSSDGDPTPDAATPRDTSTPKQDTGTDAQDSATDAKVQDAPSDGPRADAADGSITDAGKDTSTTDSGLPPAASLWAGPALPAFDMATVTHVRQVRATGQTKSNRLAVVAKFGDSITAQAGFFYDVGDGNTVFGSYTALQGTIDAIRAVTVGDGKNSFNRVSTGATGGWKSGDVLSPTNHVEGEVSALRPGYAIVMFGTNDGNATTFATNMNTIVDQLEAEGVVAIVSTIPDRTDYDGAEQVVRAMSEKVRTMAAQRHLPMIDLFAGLSTLPSSGLGPDEIHPSMGASGTTANFTADYITVYGYNVRNLTAIQMLDRLRALPQ</sequence>
<keyword evidence="4" id="KW-0378">Hydrolase</keyword>
<dbReference type="PANTHER" id="PTHR30383">
    <property type="entry name" value="THIOESTERASE 1/PROTEASE 1/LYSOPHOSPHOLIPASE L1"/>
    <property type="match status" value="1"/>
</dbReference>
<name>A0ABZ2L1W7_9BACT</name>
<feature type="signal peptide" evidence="2">
    <location>
        <begin position="1"/>
        <end position="28"/>
    </location>
</feature>
<evidence type="ECO:0000313" key="5">
    <source>
        <dbReference type="Proteomes" id="UP001374803"/>
    </source>
</evidence>
<evidence type="ECO:0000256" key="2">
    <source>
        <dbReference type="SAM" id="SignalP"/>
    </source>
</evidence>
<evidence type="ECO:0000256" key="1">
    <source>
        <dbReference type="SAM" id="MobiDB-lite"/>
    </source>
</evidence>
<dbReference type="PROSITE" id="PS51257">
    <property type="entry name" value="PROKAR_LIPOPROTEIN"/>
    <property type="match status" value="1"/>
</dbReference>